<dbReference type="InterPro" id="IPR005119">
    <property type="entry name" value="LysR_subst-bd"/>
</dbReference>
<keyword evidence="2" id="KW-0805">Transcription regulation</keyword>
<gene>
    <name evidence="6" type="ORF">SAMN06273570_4827</name>
</gene>
<evidence type="ECO:0000259" key="5">
    <source>
        <dbReference type="PROSITE" id="PS50931"/>
    </source>
</evidence>
<evidence type="ECO:0000256" key="3">
    <source>
        <dbReference type="ARBA" id="ARBA00023125"/>
    </source>
</evidence>
<dbReference type="InterPro" id="IPR036390">
    <property type="entry name" value="WH_DNA-bd_sf"/>
</dbReference>
<dbReference type="GO" id="GO:0003700">
    <property type="term" value="F:DNA-binding transcription factor activity"/>
    <property type="evidence" value="ECO:0007669"/>
    <property type="project" value="InterPro"/>
</dbReference>
<dbReference type="InterPro" id="IPR050176">
    <property type="entry name" value="LTTR"/>
</dbReference>
<reference evidence="7" key="1">
    <citation type="submission" date="2017-09" db="EMBL/GenBank/DDBJ databases">
        <authorList>
            <person name="Varghese N."/>
            <person name="Submissions S."/>
        </authorList>
    </citation>
    <scope>NUCLEOTIDE SEQUENCE [LARGE SCALE GENOMIC DNA]</scope>
    <source>
        <strain evidence="7">JKS000234</strain>
    </source>
</reference>
<evidence type="ECO:0000256" key="4">
    <source>
        <dbReference type="ARBA" id="ARBA00023163"/>
    </source>
</evidence>
<comment type="similarity">
    <text evidence="1">Belongs to the LysR transcriptional regulatory family.</text>
</comment>
<evidence type="ECO:0000256" key="2">
    <source>
        <dbReference type="ARBA" id="ARBA00023015"/>
    </source>
</evidence>
<protein>
    <submittedName>
        <fullName evidence="6">DNA-binding transcriptional regulator, LysR family</fullName>
    </submittedName>
</protein>
<dbReference type="PANTHER" id="PTHR30579">
    <property type="entry name" value="TRANSCRIPTIONAL REGULATOR"/>
    <property type="match status" value="1"/>
</dbReference>
<dbReference type="GO" id="GO:0003677">
    <property type="term" value="F:DNA binding"/>
    <property type="evidence" value="ECO:0007669"/>
    <property type="project" value="UniProtKB-KW"/>
</dbReference>
<proteinExistence type="inferred from homology"/>
<dbReference type="PANTHER" id="PTHR30579:SF3">
    <property type="entry name" value="TRANSCRIPTIONAL REGULATORY PROTEIN"/>
    <property type="match status" value="1"/>
</dbReference>
<evidence type="ECO:0000313" key="7">
    <source>
        <dbReference type="Proteomes" id="UP000219271"/>
    </source>
</evidence>
<dbReference type="InterPro" id="IPR036388">
    <property type="entry name" value="WH-like_DNA-bd_sf"/>
</dbReference>
<dbReference type="Proteomes" id="UP000219271">
    <property type="component" value="Unassembled WGS sequence"/>
</dbReference>
<dbReference type="InterPro" id="IPR000847">
    <property type="entry name" value="LysR_HTH_N"/>
</dbReference>
<dbReference type="SUPFAM" id="SSF46785">
    <property type="entry name" value="Winged helix' DNA-binding domain"/>
    <property type="match status" value="1"/>
</dbReference>
<keyword evidence="7" id="KW-1185">Reference proteome</keyword>
<dbReference type="Gene3D" id="1.10.10.10">
    <property type="entry name" value="Winged helix-like DNA-binding domain superfamily/Winged helix DNA-binding domain"/>
    <property type="match status" value="1"/>
</dbReference>
<feature type="domain" description="HTH lysR-type" evidence="5">
    <location>
        <begin position="5"/>
        <end position="62"/>
    </location>
</feature>
<keyword evidence="4" id="KW-0804">Transcription</keyword>
<dbReference type="SUPFAM" id="SSF53850">
    <property type="entry name" value="Periplasmic binding protein-like II"/>
    <property type="match status" value="1"/>
</dbReference>
<dbReference type="PROSITE" id="PS50931">
    <property type="entry name" value="HTH_LYSR"/>
    <property type="match status" value="1"/>
</dbReference>
<evidence type="ECO:0000313" key="6">
    <source>
        <dbReference type="EMBL" id="SOD60762.1"/>
    </source>
</evidence>
<accession>A0A286DPZ4</accession>
<evidence type="ECO:0000256" key="1">
    <source>
        <dbReference type="ARBA" id="ARBA00009437"/>
    </source>
</evidence>
<dbReference type="Pfam" id="PF03466">
    <property type="entry name" value="LysR_substrate"/>
    <property type="match status" value="1"/>
</dbReference>
<dbReference type="AlphaFoldDB" id="A0A286DPZ4"/>
<dbReference type="OrthoDB" id="570111at2"/>
<organism evidence="6 7">
    <name type="scientific">Candidatus Pantoea floridensis</name>
    <dbReference type="NCBI Taxonomy" id="1938870"/>
    <lineage>
        <taxon>Bacteria</taxon>
        <taxon>Pseudomonadati</taxon>
        <taxon>Pseudomonadota</taxon>
        <taxon>Gammaproteobacteria</taxon>
        <taxon>Enterobacterales</taxon>
        <taxon>Erwiniaceae</taxon>
        <taxon>Pantoea</taxon>
    </lineage>
</organism>
<name>A0A286DPZ4_9GAMM</name>
<keyword evidence="3 6" id="KW-0238">DNA-binding</keyword>
<dbReference type="Pfam" id="PF00126">
    <property type="entry name" value="HTH_1"/>
    <property type="match status" value="1"/>
</dbReference>
<dbReference type="EMBL" id="OCMY01000002">
    <property type="protein sequence ID" value="SOD60762.1"/>
    <property type="molecule type" value="Genomic_DNA"/>
</dbReference>
<dbReference type="Gene3D" id="3.40.190.290">
    <property type="match status" value="1"/>
</dbReference>
<sequence>MKRDFNWDDTRIFLAIARAGTLSGAAEALDMGIATISRRLDRLEQSLAIPLFSRHQSGYRLTDDGEALLERAEALEYAGLTFGETAKLQGNVAGLVRLATSDNLATHVILPSLTRLLNRYPDLRLELHSGVQSVNLHRRDADLAIRMVKPDAGNLTLKRLGTVGFGVYGAKKYLEALGSLPLDEAQYVTWTDAHQHLPAARWVTRKLRGRPCRLEANTLVAQVSAVAAGLGLGVLPHFMARENGLHCVTADIGADQALWLVMHSDLAGSRRVRAIADHLIAVFDEQKDKLALP</sequence>
<dbReference type="RefSeq" id="WP_097098256.1">
    <property type="nucleotide sequence ID" value="NZ_OCMY01000002.1"/>
</dbReference>